<evidence type="ECO:0000313" key="1">
    <source>
        <dbReference type="EMBL" id="CCK80203.1"/>
    </source>
</evidence>
<dbReference type="HOGENOM" id="CLU_2034326_0_0_7"/>
<proteinExistence type="predicted"/>
<organism evidence="1 2">
    <name type="scientific">Desulfobacula toluolica (strain DSM 7467 / Tol2)</name>
    <dbReference type="NCBI Taxonomy" id="651182"/>
    <lineage>
        <taxon>Bacteria</taxon>
        <taxon>Pseudomonadati</taxon>
        <taxon>Thermodesulfobacteriota</taxon>
        <taxon>Desulfobacteria</taxon>
        <taxon>Desulfobacterales</taxon>
        <taxon>Desulfobacteraceae</taxon>
        <taxon>Desulfobacula</taxon>
    </lineage>
</organism>
<evidence type="ECO:0000313" key="2">
    <source>
        <dbReference type="Proteomes" id="UP000007347"/>
    </source>
</evidence>
<dbReference type="RefSeq" id="WP_014957530.1">
    <property type="nucleotide sequence ID" value="NC_018645.1"/>
</dbReference>
<gene>
    <name evidence="1" type="ordered locus">TOL2_C20420</name>
</gene>
<accession>K0NJY7</accession>
<dbReference type="KEGG" id="dto:TOL2_C20420"/>
<keyword evidence="2" id="KW-1185">Reference proteome</keyword>
<dbReference type="EMBL" id="FO203503">
    <property type="protein sequence ID" value="CCK80203.1"/>
    <property type="molecule type" value="Genomic_DNA"/>
</dbReference>
<name>K0NJY7_DESTT</name>
<protein>
    <submittedName>
        <fullName evidence="1">Uncharacterized protein</fullName>
    </submittedName>
</protein>
<sequence length="121" mass="14034">MPFASIWLGLGLALTSIKEDAGSPLRRVPCPAHNRRVNRTARVSFFLKVEKLFNGVLSIDFFGNPCCPLPKRWGQPTINFKATDVKTDRLNRLKIFQHVGFKMQFHRKSLSYRVFQFKKDH</sequence>
<reference evidence="1 2" key="1">
    <citation type="journal article" date="2013" name="Environ. Microbiol.">
        <title>Complete genome, catabolic sub-proteomes and key-metabolites of Desulfobacula toluolica Tol2, a marine, aromatic compound-degrading, sulfate-reducing bacterium.</title>
        <authorList>
            <person name="Wohlbrand L."/>
            <person name="Jacob J.H."/>
            <person name="Kube M."/>
            <person name="Mussmann M."/>
            <person name="Jarling R."/>
            <person name="Beck A."/>
            <person name="Amann R."/>
            <person name="Wilkes H."/>
            <person name="Reinhardt R."/>
            <person name="Rabus R."/>
        </authorList>
    </citation>
    <scope>NUCLEOTIDE SEQUENCE [LARGE SCALE GENOMIC DNA]</scope>
    <source>
        <strain evidence="2">DSM 7467 / Tol2</strain>
    </source>
</reference>
<dbReference type="Proteomes" id="UP000007347">
    <property type="component" value="Chromosome"/>
</dbReference>
<dbReference type="AlphaFoldDB" id="K0NJY7"/>